<evidence type="ECO:0000313" key="3">
    <source>
        <dbReference type="Proteomes" id="UP000261055"/>
    </source>
</evidence>
<dbReference type="EMBL" id="QSVQ01000023">
    <property type="protein sequence ID" value="RGO47170.1"/>
    <property type="molecule type" value="Genomic_DNA"/>
</dbReference>
<dbReference type="Gene3D" id="3.40.50.2000">
    <property type="entry name" value="Glycogen Phosphorylase B"/>
    <property type="match status" value="1"/>
</dbReference>
<gene>
    <name evidence="2" type="ORF">DXB12_14875</name>
</gene>
<dbReference type="AlphaFoldDB" id="A0A3E5GNY0"/>
<accession>A0A3E5GNY0</accession>
<keyword evidence="3" id="KW-1185">Reference proteome</keyword>
<name>A0A3E5GNY0_9FIRM</name>
<dbReference type="Proteomes" id="UP000261055">
    <property type="component" value="Unassembled WGS sequence"/>
</dbReference>
<dbReference type="SUPFAM" id="SSF53756">
    <property type="entry name" value="UDP-Glycosyltransferase/glycogen phosphorylase"/>
    <property type="match status" value="1"/>
</dbReference>
<dbReference type="InterPro" id="IPR001296">
    <property type="entry name" value="Glyco_trans_1"/>
</dbReference>
<comment type="caution">
    <text evidence="2">The sequence shown here is derived from an EMBL/GenBank/DDBJ whole genome shotgun (WGS) entry which is preliminary data.</text>
</comment>
<dbReference type="CDD" id="cd03801">
    <property type="entry name" value="GT4_PimA-like"/>
    <property type="match status" value="1"/>
</dbReference>
<evidence type="ECO:0000313" key="2">
    <source>
        <dbReference type="EMBL" id="RGO47170.1"/>
    </source>
</evidence>
<dbReference type="PANTHER" id="PTHR12526">
    <property type="entry name" value="GLYCOSYLTRANSFERASE"/>
    <property type="match status" value="1"/>
</dbReference>
<protein>
    <submittedName>
        <fullName evidence="2">Glycosyltransferase family 1 protein</fullName>
    </submittedName>
</protein>
<evidence type="ECO:0000259" key="1">
    <source>
        <dbReference type="Pfam" id="PF00534"/>
    </source>
</evidence>
<dbReference type="Pfam" id="PF00534">
    <property type="entry name" value="Glycos_transf_1"/>
    <property type="match status" value="1"/>
</dbReference>
<dbReference type="RefSeq" id="WP_117614200.1">
    <property type="nucleotide sequence ID" value="NZ_QSVQ01000023.1"/>
</dbReference>
<keyword evidence="2" id="KW-0808">Transferase</keyword>
<sequence>MSKKRRNVGIIGSICDKMDGQTVKTKILYEELSKNTDWEIYIANTQNKSTNPIKLLFQTILVIMCCKDIFILVSQNGAKFYFPILYYASKILKRRIYHDVIGGSPEDYIEYNPKNEKYLNSFVVNWVETKQMCKDLEKVRVYNAEELPNFKNLKVVTDDDLVQIFEGVIPLCTFSRVMKEKGIEDAIAAVEQFNKAYGRIVYRLDIYGLIEDEYKSQFEKILHESSDAIKYCGLVDYDKSVETVKKYYALLFPTFWFGEGFPGTIVDAFSSGVPVIATDWSANSEIIDNLKTGIIYPNDKMKSLYDCLVWAYENKNSMLNMRKECIVKAKEYTPEKHIKKIKERVENNGKNIMDS</sequence>
<proteinExistence type="predicted"/>
<organism evidence="2 3">
    <name type="scientific">Dorea formicigenerans</name>
    <dbReference type="NCBI Taxonomy" id="39486"/>
    <lineage>
        <taxon>Bacteria</taxon>
        <taxon>Bacillati</taxon>
        <taxon>Bacillota</taxon>
        <taxon>Clostridia</taxon>
        <taxon>Lachnospirales</taxon>
        <taxon>Lachnospiraceae</taxon>
        <taxon>Dorea</taxon>
    </lineage>
</organism>
<dbReference type="GO" id="GO:0016757">
    <property type="term" value="F:glycosyltransferase activity"/>
    <property type="evidence" value="ECO:0007669"/>
    <property type="project" value="InterPro"/>
</dbReference>
<reference evidence="2 3" key="1">
    <citation type="submission" date="2018-08" db="EMBL/GenBank/DDBJ databases">
        <title>A genome reference for cultivated species of the human gut microbiota.</title>
        <authorList>
            <person name="Zou Y."/>
            <person name="Xue W."/>
            <person name="Luo G."/>
        </authorList>
    </citation>
    <scope>NUCLEOTIDE SEQUENCE [LARGE SCALE GENOMIC DNA]</scope>
    <source>
        <strain evidence="2 3">OM02-12</strain>
    </source>
</reference>
<feature type="domain" description="Glycosyl transferase family 1" evidence="1">
    <location>
        <begin position="172"/>
        <end position="329"/>
    </location>
</feature>